<dbReference type="Proteomes" id="UP000198319">
    <property type="component" value="Unassembled WGS sequence"/>
</dbReference>
<dbReference type="AlphaFoldDB" id="A0A1S1J7Y8"/>
<keyword evidence="4" id="KW-1185">Reference proteome</keyword>
<evidence type="ECO:0000313" key="2">
    <source>
        <dbReference type="EMBL" id="OXB17119.1"/>
    </source>
</evidence>
<dbReference type="Proteomes" id="UP000180252">
    <property type="component" value="Unassembled WGS sequence"/>
</dbReference>
<dbReference type="EMBL" id="MUHG01000026">
    <property type="protein sequence ID" value="OXB17119.1"/>
    <property type="molecule type" value="Genomic_DNA"/>
</dbReference>
<sequence length="273" mass="32762">MIEIAPNFKIANKWFLYALSEFENNLIPSTIYENYLFNNSDAKINEFIEVHYENLFKDFNKFIKNANFKKEEDYFVNFFIKIFKFNIKFNSLKIIISRVLDIGGNIPISIWFDFLNKFSEKEELKYLITNHTTYYRSNPRYLTSVLSKNSNKKGLLIIEILNSCNIEVNIIHYNSVLKNSQDYSFAINLYKTIKDKTILPDKFTFTHIINLSVTVENFFFIVMEMNNYKINFDEYLINSIRKKVNMFDKAYFIEYYKKDVSHVSIRWILDILN</sequence>
<protein>
    <submittedName>
        <fullName evidence="1">Uncharacterized protein</fullName>
    </submittedName>
</protein>
<reference evidence="1" key="1">
    <citation type="submission" date="2016-09" db="EMBL/GenBank/DDBJ databases">
        <authorList>
            <person name="Capua I."/>
            <person name="De Benedictis P."/>
            <person name="Joannis T."/>
            <person name="Lombin L.H."/>
            <person name="Cattoli G."/>
        </authorList>
    </citation>
    <scope>NUCLEOTIDE SEQUENCE [LARGE SCALE GENOMIC DNA]</scope>
    <source>
        <strain evidence="1">MSU</strain>
    </source>
</reference>
<evidence type="ECO:0000313" key="1">
    <source>
        <dbReference type="EMBL" id="OHT45858.1"/>
    </source>
</evidence>
<proteinExistence type="predicted"/>
<gene>
    <name evidence="2" type="ORF">B0A71_17790</name>
    <name evidence="1" type="ORF">BHE19_08500</name>
</gene>
<evidence type="ECO:0000313" key="4">
    <source>
        <dbReference type="Proteomes" id="UP000198319"/>
    </source>
</evidence>
<dbReference type="EMBL" id="MIKE01000022">
    <property type="protein sequence ID" value="OHT45858.1"/>
    <property type="molecule type" value="Genomic_DNA"/>
</dbReference>
<evidence type="ECO:0000313" key="3">
    <source>
        <dbReference type="Proteomes" id="UP000180252"/>
    </source>
</evidence>
<dbReference type="RefSeq" id="WP_070907100.1">
    <property type="nucleotide sequence ID" value="NZ_MIKE01000022.1"/>
</dbReference>
<dbReference type="STRING" id="1278819.BHE19_08500"/>
<comment type="caution">
    <text evidence="1">The sequence shown here is derived from an EMBL/GenBank/DDBJ whole genome shotgun (WGS) entry which is preliminary data.</text>
</comment>
<organism evidence="1 3">
    <name type="scientific">Flavobacterium tructae</name>
    <dbReference type="NCBI Taxonomy" id="1114873"/>
    <lineage>
        <taxon>Bacteria</taxon>
        <taxon>Pseudomonadati</taxon>
        <taxon>Bacteroidota</taxon>
        <taxon>Flavobacteriia</taxon>
        <taxon>Flavobacteriales</taxon>
        <taxon>Flavobacteriaceae</taxon>
        <taxon>Flavobacterium</taxon>
    </lineage>
</organism>
<reference evidence="2 4" key="3">
    <citation type="submission" date="2016-11" db="EMBL/GenBank/DDBJ databases">
        <title>Whole genomes of Flavobacteriaceae.</title>
        <authorList>
            <person name="Stine C."/>
            <person name="Li C."/>
            <person name="Tadesse D."/>
        </authorList>
    </citation>
    <scope>NUCLEOTIDE SEQUENCE [LARGE SCALE GENOMIC DNA]</scope>
    <source>
        <strain evidence="2 4">ATCC BAA-2541</strain>
    </source>
</reference>
<reference evidence="3" key="2">
    <citation type="submission" date="2016-09" db="EMBL/GenBank/DDBJ databases">
        <authorList>
            <person name="Chen S."/>
            <person name="Walker E."/>
        </authorList>
    </citation>
    <scope>NUCLEOTIDE SEQUENCE [LARGE SCALE GENOMIC DNA]</scope>
    <source>
        <strain evidence="3">MSU</strain>
    </source>
</reference>
<name>A0A1S1J7Y8_9FLAO</name>
<accession>A0A1S1J7Y8</accession>